<protein>
    <submittedName>
        <fullName evidence="1">Transcriptional regulator</fullName>
    </submittedName>
</protein>
<evidence type="ECO:0000313" key="2">
    <source>
        <dbReference type="Proteomes" id="UP000253687"/>
    </source>
</evidence>
<organism evidence="1 2">
    <name type="scientific">Escherichia coli</name>
    <dbReference type="NCBI Taxonomy" id="562"/>
    <lineage>
        <taxon>Bacteria</taxon>
        <taxon>Pseudomonadati</taxon>
        <taxon>Pseudomonadota</taxon>
        <taxon>Gammaproteobacteria</taxon>
        <taxon>Enterobacterales</taxon>
        <taxon>Enterobacteriaceae</taxon>
        <taxon>Escherichia</taxon>
    </lineage>
</organism>
<name>A0A369FPF3_ECOLX</name>
<reference evidence="1 2" key="1">
    <citation type="submission" date="2018-07" db="EMBL/GenBank/DDBJ databases">
        <title>Whole Genome Sequence Analysis of Avian Pathogenic E. coli - An Australian Perspective.</title>
        <authorList>
            <person name="Cummins M.L."/>
            <person name="Reid C.J."/>
            <person name="Roy Chowdhury P."/>
            <person name="Bushell R."/>
            <person name="Esbert N."/>
            <person name="Tivendale K.A."/>
            <person name="Noormohammadi A.H."/>
            <person name="Islam S."/>
            <person name="Marenda M.S."/>
            <person name="Browning G.F."/>
            <person name="Markham P.F."/>
            <person name="Djordjevic S.P."/>
        </authorList>
    </citation>
    <scope>NUCLEOTIDE SEQUENCE [LARGE SCALE GENOMIC DNA]</scope>
    <source>
        <strain evidence="1 2">AVC211</strain>
    </source>
</reference>
<sequence length="38" mass="4260">MVTPVTNGLPDRFTVNPATKCDKNYLYSAKMKISPLNM</sequence>
<accession>A0A369FPF3</accession>
<proteinExistence type="predicted"/>
<gene>
    <name evidence="1" type="ORF">DTL43_12235</name>
</gene>
<dbReference type="EMBL" id="QOGZ01000011">
    <property type="protein sequence ID" value="RDA38949.1"/>
    <property type="molecule type" value="Genomic_DNA"/>
</dbReference>
<comment type="caution">
    <text evidence="1">The sequence shown here is derived from an EMBL/GenBank/DDBJ whole genome shotgun (WGS) entry which is preliminary data.</text>
</comment>
<dbReference type="RefSeq" id="WP_097463013.1">
    <property type="nucleotide sequence ID" value="NZ_JADIEO010000001.1"/>
</dbReference>
<dbReference type="AlphaFoldDB" id="A0A369FPF3"/>
<evidence type="ECO:0000313" key="1">
    <source>
        <dbReference type="EMBL" id="RDA38949.1"/>
    </source>
</evidence>
<dbReference type="Proteomes" id="UP000253687">
    <property type="component" value="Unassembled WGS sequence"/>
</dbReference>